<dbReference type="Proteomes" id="UP001054945">
    <property type="component" value="Unassembled WGS sequence"/>
</dbReference>
<reference evidence="1 2" key="1">
    <citation type="submission" date="2021-06" db="EMBL/GenBank/DDBJ databases">
        <title>Caerostris extrusa draft genome.</title>
        <authorList>
            <person name="Kono N."/>
            <person name="Arakawa K."/>
        </authorList>
    </citation>
    <scope>NUCLEOTIDE SEQUENCE [LARGE SCALE GENOMIC DNA]</scope>
</reference>
<protein>
    <submittedName>
        <fullName evidence="1">Uncharacterized protein</fullName>
    </submittedName>
</protein>
<keyword evidence="2" id="KW-1185">Reference proteome</keyword>
<accession>A0AAV4XWP4</accession>
<proteinExistence type="predicted"/>
<comment type="caution">
    <text evidence="1">The sequence shown here is derived from an EMBL/GenBank/DDBJ whole genome shotgun (WGS) entry which is preliminary data.</text>
</comment>
<dbReference type="EMBL" id="BPLR01018280">
    <property type="protein sequence ID" value="GIY98325.1"/>
    <property type="molecule type" value="Genomic_DNA"/>
</dbReference>
<organism evidence="1 2">
    <name type="scientific">Caerostris extrusa</name>
    <name type="common">Bark spider</name>
    <name type="synonym">Caerostris bankana</name>
    <dbReference type="NCBI Taxonomy" id="172846"/>
    <lineage>
        <taxon>Eukaryota</taxon>
        <taxon>Metazoa</taxon>
        <taxon>Ecdysozoa</taxon>
        <taxon>Arthropoda</taxon>
        <taxon>Chelicerata</taxon>
        <taxon>Arachnida</taxon>
        <taxon>Araneae</taxon>
        <taxon>Araneomorphae</taxon>
        <taxon>Entelegynae</taxon>
        <taxon>Araneoidea</taxon>
        <taxon>Araneidae</taxon>
        <taxon>Caerostris</taxon>
    </lineage>
</organism>
<sequence length="155" mass="17403">MPALTEEANFFAEIEARDLRGSEAVYPLQALSAGRTHPTQHRMRSHSGFKEDCPRAFWRASGACLSSESPIYKLSRTTWNRIIIIKMNDLPKDADLPEEIQSVSSEHQLPHVGGRIFLGHPTLHPSQILALSRITLIQNKSLKIPTFIVNLIPII</sequence>
<evidence type="ECO:0000313" key="1">
    <source>
        <dbReference type="EMBL" id="GIY98325.1"/>
    </source>
</evidence>
<name>A0AAV4XWP4_CAEEX</name>
<gene>
    <name evidence="1" type="ORF">CEXT_171041</name>
</gene>
<dbReference type="AlphaFoldDB" id="A0AAV4XWP4"/>
<evidence type="ECO:0000313" key="2">
    <source>
        <dbReference type="Proteomes" id="UP001054945"/>
    </source>
</evidence>